<gene>
    <name evidence="2" type="ORF">THF1A12_150161</name>
</gene>
<accession>A0AAU9QID1</accession>
<proteinExistence type="predicted"/>
<dbReference type="EMBL" id="CAKMUD010000057">
    <property type="protein sequence ID" value="CAH1579155.1"/>
    <property type="molecule type" value="Genomic_DNA"/>
</dbReference>
<keyword evidence="1" id="KW-0812">Transmembrane</keyword>
<sequence>MANKKTNNKMFTVLVMNNILGGLTFLFRANVVSAFVAILLKI</sequence>
<evidence type="ECO:0000313" key="2">
    <source>
        <dbReference type="EMBL" id="CAH1579155.1"/>
    </source>
</evidence>
<dbReference type="AlphaFoldDB" id="A0AAU9QID1"/>
<comment type="caution">
    <text evidence="2">The sequence shown here is derived from an EMBL/GenBank/DDBJ whole genome shotgun (WGS) entry which is preliminary data.</text>
</comment>
<feature type="transmembrane region" description="Helical" evidence="1">
    <location>
        <begin position="20"/>
        <end position="40"/>
    </location>
</feature>
<keyword evidence="1" id="KW-0472">Membrane</keyword>
<evidence type="ECO:0000313" key="3">
    <source>
        <dbReference type="Proteomes" id="UP001295462"/>
    </source>
</evidence>
<dbReference type="Proteomes" id="UP001295462">
    <property type="component" value="Unassembled WGS sequence"/>
</dbReference>
<evidence type="ECO:0000256" key="1">
    <source>
        <dbReference type="SAM" id="Phobius"/>
    </source>
</evidence>
<organism evidence="2 3">
    <name type="scientific">Vibrio jasicida</name>
    <dbReference type="NCBI Taxonomy" id="766224"/>
    <lineage>
        <taxon>Bacteria</taxon>
        <taxon>Pseudomonadati</taxon>
        <taxon>Pseudomonadota</taxon>
        <taxon>Gammaproteobacteria</taxon>
        <taxon>Vibrionales</taxon>
        <taxon>Vibrionaceae</taxon>
        <taxon>Vibrio</taxon>
    </lineage>
</organism>
<protein>
    <submittedName>
        <fullName evidence="2">Uncharacterized protein</fullName>
    </submittedName>
</protein>
<name>A0AAU9QID1_9VIBR</name>
<reference evidence="2" key="1">
    <citation type="submission" date="2022-01" db="EMBL/GenBank/DDBJ databases">
        <authorList>
            <person name="Lagorce A."/>
        </authorList>
    </citation>
    <scope>NUCLEOTIDE SEQUENCE</scope>
    <source>
        <strain evidence="2">Th15_F1_A12</strain>
    </source>
</reference>
<keyword evidence="1" id="KW-1133">Transmembrane helix</keyword>